<protein>
    <recommendedName>
        <fullName evidence="6">DOT1 domain-containing protein</fullName>
    </recommendedName>
</protein>
<gene>
    <name evidence="4" type="ORF">ARC20_07875</name>
</gene>
<keyword evidence="2" id="KW-0808">Transferase</keyword>
<accession>A0A0R0AIC3</accession>
<keyword evidence="3" id="KW-0949">S-adenosyl-L-methionine</keyword>
<evidence type="ECO:0000256" key="3">
    <source>
        <dbReference type="ARBA" id="ARBA00022691"/>
    </source>
</evidence>
<dbReference type="InterPro" id="IPR029063">
    <property type="entry name" value="SAM-dependent_MTases_sf"/>
</dbReference>
<dbReference type="Proteomes" id="UP000051802">
    <property type="component" value="Unassembled WGS sequence"/>
</dbReference>
<dbReference type="PANTHER" id="PTHR13610:SF11">
    <property type="entry name" value="METHYLTRANSFERASE DOMAIN-CONTAINING PROTEIN"/>
    <property type="match status" value="1"/>
</dbReference>
<dbReference type="EMBL" id="LLXU01000066">
    <property type="protein sequence ID" value="KRG44813.1"/>
    <property type="molecule type" value="Genomic_DNA"/>
</dbReference>
<evidence type="ECO:0000256" key="2">
    <source>
        <dbReference type="ARBA" id="ARBA00022679"/>
    </source>
</evidence>
<evidence type="ECO:0000313" key="4">
    <source>
        <dbReference type="EMBL" id="KRG44813.1"/>
    </source>
</evidence>
<sequence length="282" mass="30076">MHPLETLLAEAEGFAGPAPDAALWQRLDWLDRLERWLPEDEASPIAGPLRARRDEVEAVNQRLYVALRRDPARLRALLASHPGHGAPDAAEGFDARDELLAGVLDLPVPGAPRVPLAAGMVAYQPTPVRHVLDLLARTGLGADDELVDLGAGLGQVPLLVALCSPARARGIEIEPAYVAVAREAAQALGLARARFACADLRQADLSQGSVFYLYTPLRGALLEALLARLRAEAERRPLRIAGFGPCVEVLAAQSWLRPVGPVQPHRVAIFEGAAGAEAPSAE</sequence>
<keyword evidence="5" id="KW-1185">Reference proteome</keyword>
<dbReference type="GO" id="GO:0016279">
    <property type="term" value="F:protein-lysine N-methyltransferase activity"/>
    <property type="evidence" value="ECO:0007669"/>
    <property type="project" value="InterPro"/>
</dbReference>
<proteinExistence type="predicted"/>
<dbReference type="AlphaFoldDB" id="A0A0R0AIC3"/>
<organism evidence="4 5">
    <name type="scientific">Stenotrophomonas panacihumi</name>
    <dbReference type="NCBI Taxonomy" id="676599"/>
    <lineage>
        <taxon>Bacteria</taxon>
        <taxon>Pseudomonadati</taxon>
        <taxon>Pseudomonadota</taxon>
        <taxon>Gammaproteobacteria</taxon>
        <taxon>Lysobacterales</taxon>
        <taxon>Lysobacteraceae</taxon>
        <taxon>Stenotrophomonas</taxon>
    </lineage>
</organism>
<dbReference type="GO" id="GO:0032259">
    <property type="term" value="P:methylation"/>
    <property type="evidence" value="ECO:0007669"/>
    <property type="project" value="UniProtKB-KW"/>
</dbReference>
<evidence type="ECO:0000313" key="5">
    <source>
        <dbReference type="Proteomes" id="UP000051802"/>
    </source>
</evidence>
<dbReference type="RefSeq" id="WP_057646045.1">
    <property type="nucleotide sequence ID" value="NZ_LLXU01000066.1"/>
</dbReference>
<comment type="caution">
    <text evidence="4">The sequence shown here is derived from an EMBL/GenBank/DDBJ whole genome shotgun (WGS) entry which is preliminary data.</text>
</comment>
<dbReference type="PANTHER" id="PTHR13610">
    <property type="entry name" value="METHYLTRANSFERASE DOMAIN-CONTAINING PROTEIN"/>
    <property type="match status" value="1"/>
</dbReference>
<dbReference type="STRING" id="676599.ARC20_07875"/>
<dbReference type="OrthoDB" id="5495550at2"/>
<dbReference type="CDD" id="cd02440">
    <property type="entry name" value="AdoMet_MTases"/>
    <property type="match status" value="1"/>
</dbReference>
<name>A0A0R0AIC3_9GAMM</name>
<keyword evidence="1" id="KW-0489">Methyltransferase</keyword>
<evidence type="ECO:0008006" key="6">
    <source>
        <dbReference type="Google" id="ProtNLM"/>
    </source>
</evidence>
<dbReference type="SUPFAM" id="SSF53335">
    <property type="entry name" value="S-adenosyl-L-methionine-dependent methyltransferases"/>
    <property type="match status" value="1"/>
</dbReference>
<evidence type="ECO:0000256" key="1">
    <source>
        <dbReference type="ARBA" id="ARBA00022603"/>
    </source>
</evidence>
<dbReference type="InterPro" id="IPR026170">
    <property type="entry name" value="FAM173A/B"/>
</dbReference>
<reference evidence="4 5" key="1">
    <citation type="submission" date="2015-10" db="EMBL/GenBank/DDBJ databases">
        <title>Genome sequencing and analysis of members of genus Stenotrophomonas.</title>
        <authorList>
            <person name="Patil P.P."/>
            <person name="Midha S."/>
            <person name="Patil P.B."/>
        </authorList>
    </citation>
    <scope>NUCLEOTIDE SEQUENCE [LARGE SCALE GENOMIC DNA]</scope>
    <source>
        <strain evidence="4 5">JCM 16536</strain>
    </source>
</reference>
<dbReference type="Gene3D" id="3.40.50.150">
    <property type="entry name" value="Vaccinia Virus protein VP39"/>
    <property type="match status" value="1"/>
</dbReference>